<gene>
    <name evidence="9" type="primary">LOC118877969</name>
</gene>
<dbReference type="SUPFAM" id="SSF57362">
    <property type="entry name" value="BPTI-like"/>
    <property type="match status" value="1"/>
</dbReference>
<evidence type="ECO:0000256" key="2">
    <source>
        <dbReference type="ARBA" id="ARBA00022525"/>
    </source>
</evidence>
<evidence type="ECO:0000313" key="9">
    <source>
        <dbReference type="RefSeq" id="XP_070852750.1"/>
    </source>
</evidence>
<sequence>MKVVIVFFGLLAIIVSTVQPTGKRNLLCYLPHEFGKCGGHRLMWAFSNHQGKCVPFVFSNCGGNENRFFTKEKCERTCALTNPRFVVTN</sequence>
<dbReference type="InterPro" id="IPR002223">
    <property type="entry name" value="Kunitz_BPTI"/>
</dbReference>
<dbReference type="PROSITE" id="PS50279">
    <property type="entry name" value="BPTI_KUNITZ_2"/>
    <property type="match status" value="1"/>
</dbReference>
<dbReference type="Proteomes" id="UP001652628">
    <property type="component" value="Chromosome 3"/>
</dbReference>
<dbReference type="Pfam" id="PF00014">
    <property type="entry name" value="Kunitz_BPTI"/>
    <property type="match status" value="1"/>
</dbReference>
<organism evidence="8 9">
    <name type="scientific">Drosophila suzukii</name>
    <name type="common">Spotted-wing drosophila fruit fly</name>
    <dbReference type="NCBI Taxonomy" id="28584"/>
    <lineage>
        <taxon>Eukaryota</taxon>
        <taxon>Metazoa</taxon>
        <taxon>Ecdysozoa</taxon>
        <taxon>Arthropoda</taxon>
        <taxon>Hexapoda</taxon>
        <taxon>Insecta</taxon>
        <taxon>Pterygota</taxon>
        <taxon>Neoptera</taxon>
        <taxon>Endopterygota</taxon>
        <taxon>Diptera</taxon>
        <taxon>Brachycera</taxon>
        <taxon>Muscomorpha</taxon>
        <taxon>Ephydroidea</taxon>
        <taxon>Drosophilidae</taxon>
        <taxon>Drosophila</taxon>
        <taxon>Sophophora</taxon>
    </lineage>
</organism>
<evidence type="ECO:0000256" key="6">
    <source>
        <dbReference type="SAM" id="SignalP"/>
    </source>
</evidence>
<proteinExistence type="predicted"/>
<dbReference type="SMART" id="SM00131">
    <property type="entry name" value="KU"/>
    <property type="match status" value="1"/>
</dbReference>
<evidence type="ECO:0000256" key="3">
    <source>
        <dbReference type="ARBA" id="ARBA00022690"/>
    </source>
</evidence>
<evidence type="ECO:0000256" key="5">
    <source>
        <dbReference type="ARBA" id="ARBA00023157"/>
    </source>
</evidence>
<comment type="subcellular location">
    <subcellularLocation>
        <location evidence="1">Secreted</location>
    </subcellularLocation>
</comment>
<feature type="domain" description="BPTI/Kunitz inhibitor" evidence="7">
    <location>
        <begin position="28"/>
        <end position="78"/>
    </location>
</feature>
<evidence type="ECO:0000256" key="1">
    <source>
        <dbReference type="ARBA" id="ARBA00004613"/>
    </source>
</evidence>
<dbReference type="InterPro" id="IPR036880">
    <property type="entry name" value="Kunitz_BPTI_sf"/>
</dbReference>
<dbReference type="RefSeq" id="XP_070852750.1">
    <property type="nucleotide sequence ID" value="XM_070996649.1"/>
</dbReference>
<dbReference type="PANTHER" id="PTHR10083">
    <property type="entry name" value="KUNITZ-TYPE PROTEASE INHIBITOR-RELATED"/>
    <property type="match status" value="1"/>
</dbReference>
<dbReference type="PANTHER" id="PTHR10083:SF217">
    <property type="entry name" value="BOOPHILIN-H2"/>
    <property type="match status" value="1"/>
</dbReference>
<feature type="chain" id="PRO_5046177137" evidence="6">
    <location>
        <begin position="21"/>
        <end position="89"/>
    </location>
</feature>
<dbReference type="PRINTS" id="PR00759">
    <property type="entry name" value="BASICPTASE"/>
</dbReference>
<protein>
    <submittedName>
        <fullName evidence="9">PI-actitoxin-Aeq3a</fullName>
    </submittedName>
</protein>
<dbReference type="CDD" id="cd00109">
    <property type="entry name" value="Kunitz-type"/>
    <property type="match status" value="1"/>
</dbReference>
<keyword evidence="5" id="KW-1015">Disulfide bond</keyword>
<name>A0ABM4TS09_DROSZ</name>
<evidence type="ECO:0000313" key="8">
    <source>
        <dbReference type="Proteomes" id="UP001652628"/>
    </source>
</evidence>
<keyword evidence="2" id="KW-0964">Secreted</keyword>
<keyword evidence="3" id="KW-0646">Protease inhibitor</keyword>
<accession>A0ABM4TS09</accession>
<reference evidence="9" key="1">
    <citation type="submission" date="2025-08" db="UniProtKB">
        <authorList>
            <consortium name="RefSeq"/>
        </authorList>
    </citation>
    <scope>IDENTIFICATION</scope>
</reference>
<keyword evidence="6" id="KW-0732">Signal</keyword>
<evidence type="ECO:0000256" key="4">
    <source>
        <dbReference type="ARBA" id="ARBA00022900"/>
    </source>
</evidence>
<feature type="signal peptide" evidence="6">
    <location>
        <begin position="1"/>
        <end position="20"/>
    </location>
</feature>
<dbReference type="Gene3D" id="4.10.410.10">
    <property type="entry name" value="Pancreatic trypsin inhibitor Kunitz domain"/>
    <property type="match status" value="1"/>
</dbReference>
<keyword evidence="4" id="KW-0722">Serine protease inhibitor</keyword>
<evidence type="ECO:0000259" key="7">
    <source>
        <dbReference type="PROSITE" id="PS50279"/>
    </source>
</evidence>
<dbReference type="InterPro" id="IPR050098">
    <property type="entry name" value="TFPI/VKTCI-like"/>
</dbReference>
<dbReference type="GeneID" id="118877969"/>
<keyword evidence="8" id="KW-1185">Reference proteome</keyword>